<dbReference type="InterPro" id="IPR036070">
    <property type="entry name" value="Nop_dom_sf"/>
</dbReference>
<dbReference type="EMBL" id="LGUB01000703">
    <property type="protein sequence ID" value="KRH92754.1"/>
    <property type="molecule type" value="Genomic_DNA"/>
</dbReference>
<dbReference type="Gene3D" id="1.10.287.4070">
    <property type="match status" value="1"/>
</dbReference>
<comment type="caution">
    <text evidence="2">The sequence shown here is derived from an EMBL/GenBank/DDBJ whole genome shotgun (WGS) entry which is preliminary data.</text>
</comment>
<dbReference type="Proteomes" id="UP000051530">
    <property type="component" value="Unassembled WGS sequence"/>
</dbReference>
<dbReference type="SUPFAM" id="SSF89124">
    <property type="entry name" value="Nop domain"/>
    <property type="match status" value="1"/>
</dbReference>
<reference evidence="2 3" key="1">
    <citation type="submission" date="2015-07" db="EMBL/GenBank/DDBJ databases">
        <title>The genome of Pseudoloma neurophilia, a relevant intracellular parasite of the zebrafish.</title>
        <authorList>
            <person name="Ndikumana S."/>
            <person name="Pelin A."/>
            <person name="Sanders J."/>
            <person name="Corradi N."/>
        </authorList>
    </citation>
    <scope>NUCLEOTIDE SEQUENCE [LARGE SCALE GENOMIC DNA]</scope>
    <source>
        <strain evidence="2 3">MK1</strain>
    </source>
</reference>
<evidence type="ECO:0000313" key="2">
    <source>
        <dbReference type="EMBL" id="KRH92754.1"/>
    </source>
</evidence>
<dbReference type="AlphaFoldDB" id="A0A0R0LTJ1"/>
<dbReference type="VEuPathDB" id="MicrosporidiaDB:M153_29720001057"/>
<protein>
    <submittedName>
        <fullName evidence="2">Ribosome biogenesis protein-Nop56p/Sik1p</fullName>
    </submittedName>
</protein>
<dbReference type="OrthoDB" id="6780543at2759"/>
<evidence type="ECO:0000313" key="3">
    <source>
        <dbReference type="Proteomes" id="UP000051530"/>
    </source>
</evidence>
<proteinExistence type="predicted"/>
<sequence length="265" mass="30893">MFALVETANDLTLFKNEKIHSKYDFKDIHHAQKVYSELLNGNIPNEVADFLIENGVDKLIVDRSLLKSNKNENLSDVKFIENQSQLRLLKEKIKIDRTSTRGLSHVMAQKNVNFYTLDPLIVQSYALFKQIELDMEKYDKRAMEIYLNYLPELKIKKRPSNEKNSKDCITFTDITASDGSKITVDNSHVFYKEKFDIEVIQALWKIKEQNIDWINTSVGMELSDDDWNNLKRIISLFNIKKENAKSLEKYLIEKLSEHAPNLTAL</sequence>
<accession>A0A0R0LTJ1</accession>
<dbReference type="Pfam" id="PF01798">
    <property type="entry name" value="Nop"/>
    <property type="match status" value="1"/>
</dbReference>
<dbReference type="InterPro" id="IPR002687">
    <property type="entry name" value="Nop_dom"/>
</dbReference>
<gene>
    <name evidence="2" type="ORF">M153_29720001057</name>
</gene>
<feature type="domain" description="Nop" evidence="1">
    <location>
        <begin position="128"/>
        <end position="265"/>
    </location>
</feature>
<evidence type="ECO:0000259" key="1">
    <source>
        <dbReference type="Pfam" id="PF01798"/>
    </source>
</evidence>
<name>A0A0R0LTJ1_9MICR</name>
<keyword evidence="3" id="KW-1185">Reference proteome</keyword>
<organism evidence="2 3">
    <name type="scientific">Pseudoloma neurophilia</name>
    <dbReference type="NCBI Taxonomy" id="146866"/>
    <lineage>
        <taxon>Eukaryota</taxon>
        <taxon>Fungi</taxon>
        <taxon>Fungi incertae sedis</taxon>
        <taxon>Microsporidia</taxon>
        <taxon>Pseudoloma</taxon>
    </lineage>
</organism>
<feature type="non-terminal residue" evidence="2">
    <location>
        <position position="265"/>
    </location>
</feature>